<dbReference type="Proteomes" id="UP001396334">
    <property type="component" value="Unassembled WGS sequence"/>
</dbReference>
<feature type="domain" description="Tf2-1-like SH3-like" evidence="1">
    <location>
        <begin position="184"/>
        <end position="249"/>
    </location>
</feature>
<dbReference type="InterPro" id="IPR016197">
    <property type="entry name" value="Chromo-like_dom_sf"/>
</dbReference>
<dbReference type="PANTHER" id="PTHR46148:SF44">
    <property type="entry name" value="GAG-POL POLYPROTEIN"/>
    <property type="match status" value="1"/>
</dbReference>
<name>A0ABR2TI17_9ROSI</name>
<keyword evidence="3" id="KW-1185">Reference proteome</keyword>
<dbReference type="Gene3D" id="3.30.420.10">
    <property type="entry name" value="Ribonuclease H-like superfamily/Ribonuclease H"/>
    <property type="match status" value="1"/>
</dbReference>
<protein>
    <recommendedName>
        <fullName evidence="1">Tf2-1-like SH3-like domain-containing protein</fullName>
    </recommendedName>
</protein>
<dbReference type="SUPFAM" id="SSF53098">
    <property type="entry name" value="Ribonuclease H-like"/>
    <property type="match status" value="1"/>
</dbReference>
<dbReference type="EMBL" id="JBBPBN010000005">
    <property type="protein sequence ID" value="KAK9037138.1"/>
    <property type="molecule type" value="Genomic_DNA"/>
</dbReference>
<dbReference type="InterPro" id="IPR036397">
    <property type="entry name" value="RNaseH_sf"/>
</dbReference>
<reference evidence="2 3" key="1">
    <citation type="journal article" date="2024" name="G3 (Bethesda)">
        <title>Genome assembly of Hibiscus sabdariffa L. provides insights into metabolisms of medicinal natural products.</title>
        <authorList>
            <person name="Kim T."/>
        </authorList>
    </citation>
    <scope>NUCLEOTIDE SEQUENCE [LARGE SCALE GENOMIC DNA]</scope>
    <source>
        <strain evidence="2">TK-2024</strain>
        <tissue evidence="2">Old leaves</tissue>
    </source>
</reference>
<evidence type="ECO:0000313" key="2">
    <source>
        <dbReference type="EMBL" id="KAK9037138.1"/>
    </source>
</evidence>
<gene>
    <name evidence="2" type="ORF">V6N11_022060</name>
</gene>
<dbReference type="InterPro" id="IPR056924">
    <property type="entry name" value="SH3_Tf2-1"/>
</dbReference>
<proteinExistence type="predicted"/>
<sequence length="400" mass="46088">MDFVSGLPVTPRKNDAVWVIVDRLTKSAHFIPLRKSMSSDILAELYIREKALGTRLNLSTAFYLQTDGQSERVIQILEDMLRACVIDFGRNWEKSIPLVDVTPSTLPSERKLESLVSGAQNHNNNNAVSKQVTSLKTKPFIDIHAIMLYIPSSPRIMPLSHSPPDNTKKAYADTKRRDILYEVGDKVFLKVSPWKKVLRFGKKGKLSPRYIGSFEVLEKVGHVAYRLELPPEFDKIQNVFHVSMLRRYRSDPSHVLEPEEVELNPDLSYEEEPVQILDREVKRLRNNNVSLVKILWRNHKVEEATWEPEETMRTQYPYLLDSGAYRYERKVVPIRVAFCTGTGNYRTDTRRPKANGPQRLYAYRYRDKRTGTLCTRSAYLAAKSTSTAPKYPQRSPTASR</sequence>
<comment type="caution">
    <text evidence="2">The sequence shown here is derived from an EMBL/GenBank/DDBJ whole genome shotgun (WGS) entry which is preliminary data.</text>
</comment>
<accession>A0ABR2TI17</accession>
<dbReference type="Pfam" id="PF24626">
    <property type="entry name" value="SH3_Tf2-1"/>
    <property type="match status" value="1"/>
</dbReference>
<organism evidence="2 3">
    <name type="scientific">Hibiscus sabdariffa</name>
    <name type="common">roselle</name>
    <dbReference type="NCBI Taxonomy" id="183260"/>
    <lineage>
        <taxon>Eukaryota</taxon>
        <taxon>Viridiplantae</taxon>
        <taxon>Streptophyta</taxon>
        <taxon>Embryophyta</taxon>
        <taxon>Tracheophyta</taxon>
        <taxon>Spermatophyta</taxon>
        <taxon>Magnoliopsida</taxon>
        <taxon>eudicotyledons</taxon>
        <taxon>Gunneridae</taxon>
        <taxon>Pentapetalae</taxon>
        <taxon>rosids</taxon>
        <taxon>malvids</taxon>
        <taxon>Malvales</taxon>
        <taxon>Malvaceae</taxon>
        <taxon>Malvoideae</taxon>
        <taxon>Hibiscus</taxon>
    </lineage>
</organism>
<evidence type="ECO:0000259" key="1">
    <source>
        <dbReference type="Pfam" id="PF24626"/>
    </source>
</evidence>
<dbReference type="PANTHER" id="PTHR46148">
    <property type="entry name" value="CHROMO DOMAIN-CONTAINING PROTEIN"/>
    <property type="match status" value="1"/>
</dbReference>
<evidence type="ECO:0000313" key="3">
    <source>
        <dbReference type="Proteomes" id="UP001396334"/>
    </source>
</evidence>
<dbReference type="InterPro" id="IPR012337">
    <property type="entry name" value="RNaseH-like_sf"/>
</dbReference>
<dbReference type="SUPFAM" id="SSF54160">
    <property type="entry name" value="Chromo domain-like"/>
    <property type="match status" value="1"/>
</dbReference>